<feature type="transmembrane region" description="Helical" evidence="8">
    <location>
        <begin position="194"/>
        <end position="214"/>
    </location>
</feature>
<protein>
    <recommendedName>
        <fullName evidence="8 9">1,4-dihydroxy-2-naphthoate octaprenyltransferase</fullName>
        <shortName evidence="8">DHNA-octaprenyltransferase</shortName>
        <ecNumber evidence="8 9">2.5.1.74</ecNumber>
    </recommendedName>
</protein>
<name>A0A5S5BWU5_9FLAO</name>
<evidence type="ECO:0000256" key="4">
    <source>
        <dbReference type="ARBA" id="ARBA00022679"/>
    </source>
</evidence>
<sequence>MIKLKAWISAARLRTLPLSISGILVGASLFNERYLRAIGETSLYSEITYSSFYTSEIFWLAIATTLGLQILSNFANDYGDGVKGTDNEDRVGPMRAVQSGILSHREMKRGVIFTSIVTLVVAILLIYTAFGKDNFGYSVFFFFLGLFAIAAAIKYTVGNSAYGYRGFGDVFVFIFFGLVSVIGTFFLFAKSIQFYLIFPAIAIGLLSTAVLNLNNMRDYSGDKKAGKNTLVVKLGLAKAKSYHYILIVGAMISLSLHYVLTSTVSVNALFFIAFIPLILHLRKVYKTESSVLLDPELKKVALTTFLLAILFCFGQIL</sequence>
<gene>
    <name evidence="8" type="primary">menA</name>
    <name evidence="10" type="ORF">BD809_10931</name>
</gene>
<dbReference type="UniPathway" id="UPA00079">
    <property type="reaction ID" value="UER00168"/>
</dbReference>
<keyword evidence="3 8" id="KW-1003">Cell membrane</keyword>
<evidence type="ECO:0000256" key="9">
    <source>
        <dbReference type="NCBIfam" id="TIGR00751"/>
    </source>
</evidence>
<dbReference type="OrthoDB" id="9767568at2"/>
<reference evidence="10 11" key="1">
    <citation type="submission" date="2019-07" db="EMBL/GenBank/DDBJ databases">
        <title>Genomic Encyclopedia of Archaeal and Bacterial Type Strains, Phase II (KMG-II): from individual species to whole genera.</title>
        <authorList>
            <person name="Goeker M."/>
        </authorList>
    </citation>
    <scope>NUCLEOTIDE SEQUENCE [LARGE SCALE GENOMIC DNA]</scope>
    <source>
        <strain evidence="10 11">DSM 17527</strain>
    </source>
</reference>
<dbReference type="HAMAP" id="MF_01937">
    <property type="entry name" value="MenA_1"/>
    <property type="match status" value="1"/>
</dbReference>
<evidence type="ECO:0000256" key="8">
    <source>
        <dbReference type="HAMAP-Rule" id="MF_01937"/>
    </source>
</evidence>
<dbReference type="GO" id="GO:0046428">
    <property type="term" value="F:1,4-dihydroxy-2-naphthoate polyprenyltransferase activity"/>
    <property type="evidence" value="ECO:0007669"/>
    <property type="project" value="UniProtKB-UniRule"/>
</dbReference>
<dbReference type="PANTHER" id="PTHR13929">
    <property type="entry name" value="1,4-DIHYDROXY-2-NAPHTHOATE OCTAPRENYLTRANSFERASE"/>
    <property type="match status" value="1"/>
</dbReference>
<feature type="transmembrane region" description="Helical" evidence="8">
    <location>
        <begin position="242"/>
        <end position="260"/>
    </location>
</feature>
<keyword evidence="11" id="KW-1185">Reference proteome</keyword>
<keyword evidence="4 8" id="KW-0808">Transferase</keyword>
<dbReference type="InterPro" id="IPR004657">
    <property type="entry name" value="MenA"/>
</dbReference>
<feature type="transmembrane region" description="Helical" evidence="8">
    <location>
        <begin position="167"/>
        <end position="188"/>
    </location>
</feature>
<dbReference type="AlphaFoldDB" id="A0A5S5BWU5"/>
<comment type="catalytic activity">
    <reaction evidence="8">
        <text>an all-trans-polyprenyl diphosphate + 1,4-dihydroxy-2-naphthoate + H(+) = a 2-demethylmenaquinol + CO2 + diphosphate</text>
        <dbReference type="Rhea" id="RHEA:26478"/>
        <dbReference type="Rhea" id="RHEA-COMP:9563"/>
        <dbReference type="Rhea" id="RHEA-COMP:9564"/>
        <dbReference type="ChEBI" id="CHEBI:11173"/>
        <dbReference type="ChEBI" id="CHEBI:15378"/>
        <dbReference type="ChEBI" id="CHEBI:16526"/>
        <dbReference type="ChEBI" id="CHEBI:33019"/>
        <dbReference type="ChEBI" id="CHEBI:55437"/>
        <dbReference type="ChEBI" id="CHEBI:58914"/>
        <dbReference type="EC" id="2.5.1.74"/>
    </reaction>
</comment>
<dbReference type="GO" id="GO:0005886">
    <property type="term" value="C:plasma membrane"/>
    <property type="evidence" value="ECO:0007669"/>
    <property type="project" value="UniProtKB-SubCell"/>
</dbReference>
<comment type="similarity">
    <text evidence="8">Belongs to the MenA family. Type 1 subfamily.</text>
</comment>
<feature type="transmembrane region" description="Helical" evidence="8">
    <location>
        <begin position="111"/>
        <end position="130"/>
    </location>
</feature>
<comment type="function">
    <text evidence="8">Conversion of 1,4-dihydroxy-2-naphthoate (DHNA) to demethylmenaquinone (DMK).</text>
</comment>
<dbReference type="Pfam" id="PF01040">
    <property type="entry name" value="UbiA"/>
    <property type="match status" value="1"/>
</dbReference>
<dbReference type="RefSeq" id="WP_148783344.1">
    <property type="nucleotide sequence ID" value="NZ_VNHU01000009.1"/>
</dbReference>
<dbReference type="NCBIfam" id="TIGR00751">
    <property type="entry name" value="menA"/>
    <property type="match status" value="1"/>
</dbReference>
<dbReference type="InterPro" id="IPR000537">
    <property type="entry name" value="UbiA_prenyltransferase"/>
</dbReference>
<evidence type="ECO:0000256" key="5">
    <source>
        <dbReference type="ARBA" id="ARBA00022692"/>
    </source>
</evidence>
<dbReference type="PIRSF" id="PIRSF005355">
    <property type="entry name" value="UBIAD1"/>
    <property type="match status" value="1"/>
</dbReference>
<evidence type="ECO:0000256" key="3">
    <source>
        <dbReference type="ARBA" id="ARBA00022475"/>
    </source>
</evidence>
<organism evidence="10 11">
    <name type="scientific">Aquimarina intermedia</name>
    <dbReference type="NCBI Taxonomy" id="350814"/>
    <lineage>
        <taxon>Bacteria</taxon>
        <taxon>Pseudomonadati</taxon>
        <taxon>Bacteroidota</taxon>
        <taxon>Flavobacteriia</taxon>
        <taxon>Flavobacteriales</taxon>
        <taxon>Flavobacteriaceae</taxon>
        <taxon>Aquimarina</taxon>
    </lineage>
</organism>
<accession>A0A5S5BWU5</accession>
<keyword evidence="6 8" id="KW-1133">Transmembrane helix</keyword>
<evidence type="ECO:0000256" key="7">
    <source>
        <dbReference type="ARBA" id="ARBA00023136"/>
    </source>
</evidence>
<dbReference type="GO" id="GO:0042371">
    <property type="term" value="P:vitamin K biosynthetic process"/>
    <property type="evidence" value="ECO:0007669"/>
    <property type="project" value="TreeGrafter"/>
</dbReference>
<dbReference type="EC" id="2.5.1.74" evidence="8 9"/>
<proteinExistence type="inferred from homology"/>
<evidence type="ECO:0000313" key="11">
    <source>
        <dbReference type="Proteomes" id="UP000324376"/>
    </source>
</evidence>
<evidence type="ECO:0000256" key="1">
    <source>
        <dbReference type="ARBA" id="ARBA00004141"/>
    </source>
</evidence>
<feature type="transmembrane region" description="Helical" evidence="8">
    <location>
        <begin position="136"/>
        <end position="155"/>
    </location>
</feature>
<dbReference type="InterPro" id="IPR026046">
    <property type="entry name" value="UBIAD1"/>
</dbReference>
<keyword evidence="7 8" id="KW-0472">Membrane</keyword>
<feature type="transmembrane region" description="Helical" evidence="8">
    <location>
        <begin position="266"/>
        <end position="285"/>
    </location>
</feature>
<dbReference type="Proteomes" id="UP000324376">
    <property type="component" value="Unassembled WGS sequence"/>
</dbReference>
<comment type="subcellular location">
    <subcellularLocation>
        <location evidence="8">Cell membrane</location>
        <topology evidence="8">Multi-pass membrane protein</topology>
    </subcellularLocation>
    <subcellularLocation>
        <location evidence="1">Membrane</location>
        <topology evidence="1">Multi-pass membrane protein</topology>
    </subcellularLocation>
</comment>
<evidence type="ECO:0000256" key="2">
    <source>
        <dbReference type="ARBA" id="ARBA00022428"/>
    </source>
</evidence>
<dbReference type="CDD" id="cd13962">
    <property type="entry name" value="PT_UbiA_UBIAD1"/>
    <property type="match status" value="1"/>
</dbReference>
<dbReference type="GO" id="GO:0009234">
    <property type="term" value="P:menaquinone biosynthetic process"/>
    <property type="evidence" value="ECO:0007669"/>
    <property type="project" value="UniProtKB-UniRule"/>
</dbReference>
<comment type="caution">
    <text evidence="10">The sequence shown here is derived from an EMBL/GenBank/DDBJ whole genome shotgun (WGS) entry which is preliminary data.</text>
</comment>
<dbReference type="EMBL" id="VNHU01000009">
    <property type="protein sequence ID" value="TYP71449.1"/>
    <property type="molecule type" value="Genomic_DNA"/>
</dbReference>
<comment type="pathway">
    <text evidence="8">Quinol/quinone metabolism; menaquinone biosynthesis; menaquinol from 1,4-dihydroxy-2-naphthoate: step 1/2.</text>
</comment>
<evidence type="ECO:0000313" key="10">
    <source>
        <dbReference type="EMBL" id="TYP71449.1"/>
    </source>
</evidence>
<keyword evidence="2 8" id="KW-0474">Menaquinone biosynthesis</keyword>
<dbReference type="PANTHER" id="PTHR13929:SF0">
    <property type="entry name" value="UBIA PRENYLTRANSFERASE DOMAIN-CONTAINING PROTEIN 1"/>
    <property type="match status" value="1"/>
</dbReference>
<keyword evidence="5 8" id="KW-0812">Transmembrane</keyword>
<evidence type="ECO:0000256" key="6">
    <source>
        <dbReference type="ARBA" id="ARBA00022989"/>
    </source>
</evidence>